<dbReference type="PROSITE" id="PS51820">
    <property type="entry name" value="PA14"/>
    <property type="match status" value="1"/>
</dbReference>
<name>A0ABV0KKJ6_9CYAN</name>
<comment type="caution">
    <text evidence="2">The sequence shown here is derived from an EMBL/GenBank/DDBJ whole genome shotgun (WGS) entry which is preliminary data.</text>
</comment>
<organism evidence="2 3">
    <name type="scientific">Stenomitos frigidus AS-A4</name>
    <dbReference type="NCBI Taxonomy" id="2933935"/>
    <lineage>
        <taxon>Bacteria</taxon>
        <taxon>Bacillati</taxon>
        <taxon>Cyanobacteriota</taxon>
        <taxon>Cyanophyceae</taxon>
        <taxon>Leptolyngbyales</taxon>
        <taxon>Leptolyngbyaceae</taxon>
        <taxon>Stenomitos</taxon>
    </lineage>
</organism>
<dbReference type="InterPro" id="IPR037524">
    <property type="entry name" value="PA14/GLEYA"/>
</dbReference>
<dbReference type="Gene3D" id="3.20.20.80">
    <property type="entry name" value="Glycosidases"/>
    <property type="match status" value="1"/>
</dbReference>
<dbReference type="RefSeq" id="WP_190449489.1">
    <property type="nucleotide sequence ID" value="NZ_JAMPLM010000013.1"/>
</dbReference>
<evidence type="ECO:0000259" key="1">
    <source>
        <dbReference type="PROSITE" id="PS51820"/>
    </source>
</evidence>
<dbReference type="SUPFAM" id="SSF51445">
    <property type="entry name" value="(Trans)glycosidases"/>
    <property type="match status" value="1"/>
</dbReference>
<gene>
    <name evidence="2" type="ORF">NDI38_15170</name>
</gene>
<dbReference type="EMBL" id="JAMPLM010000013">
    <property type="protein sequence ID" value="MEP1059779.1"/>
    <property type="molecule type" value="Genomic_DNA"/>
</dbReference>
<protein>
    <submittedName>
        <fullName evidence="2">PA14 domain-containing protein</fullName>
    </submittedName>
</protein>
<dbReference type="PANTHER" id="PTHR12631:SF10">
    <property type="entry name" value="BETA-XYLOSIDASE-LIKE PROTEIN-RELATED"/>
    <property type="match status" value="1"/>
</dbReference>
<dbReference type="SUPFAM" id="SSF56988">
    <property type="entry name" value="Anthrax protective antigen"/>
    <property type="match status" value="1"/>
</dbReference>
<feature type="domain" description="PA14" evidence="1">
    <location>
        <begin position="64"/>
        <end position="201"/>
    </location>
</feature>
<dbReference type="InterPro" id="IPR017853">
    <property type="entry name" value="GH"/>
</dbReference>
<evidence type="ECO:0000313" key="2">
    <source>
        <dbReference type="EMBL" id="MEP1059779.1"/>
    </source>
</evidence>
<dbReference type="Gene3D" id="3.90.182.10">
    <property type="entry name" value="Toxin - Anthrax Protective Antigen,domain 1"/>
    <property type="match status" value="1"/>
</dbReference>
<dbReference type="Proteomes" id="UP001476950">
    <property type="component" value="Unassembled WGS sequence"/>
</dbReference>
<evidence type="ECO:0000313" key="3">
    <source>
        <dbReference type="Proteomes" id="UP001476950"/>
    </source>
</evidence>
<dbReference type="InterPro" id="IPR051923">
    <property type="entry name" value="Glycosyl_Hydrolase_39"/>
</dbReference>
<reference evidence="2 3" key="1">
    <citation type="submission" date="2022-04" db="EMBL/GenBank/DDBJ databases">
        <title>Positive selection, recombination, and allopatry shape intraspecific diversity of widespread and dominant cyanobacteria.</title>
        <authorList>
            <person name="Wei J."/>
            <person name="Shu W."/>
            <person name="Hu C."/>
        </authorList>
    </citation>
    <scope>NUCLEOTIDE SEQUENCE [LARGE SCALE GENOMIC DNA]</scope>
    <source>
        <strain evidence="2 3">AS-A4</strain>
    </source>
</reference>
<accession>A0ABV0KKJ6</accession>
<keyword evidence="3" id="KW-1185">Reference proteome</keyword>
<dbReference type="SMART" id="SM00758">
    <property type="entry name" value="PA14"/>
    <property type="match status" value="1"/>
</dbReference>
<dbReference type="InterPro" id="IPR011658">
    <property type="entry name" value="PA14_dom"/>
</dbReference>
<proteinExistence type="predicted"/>
<sequence length="662" mass="70836">MSDLITAAATSSPDLNPGVSASSIVAPAFSTLADSLSTFSSSAIASSSSTSGTLASPAPSAAIVNQPGLRAQYFQGKNFTTLKWSEINPTVNFTWGNQAPNSLVAADNFAVRWTGQVQAKSTEAYTFYTRSDDSVRLWVNGQLLIDNWADHALTEDSGTIALAAGQNYDIKLEYYERAGGATAQLLWSSPTQAKEIIPASQLFQGTSTLPFAIGAPAKSADAFVDSIGINTHVRYYDTAYGNYPFVKQSLLDLGIRHIRDGGSDPTWINRINELGRLGIKSTLVLDPNIGIGPDDSYDIKPPGYTVTNFVKNLVAEGVEAVEILNEFDLFHRIFPYTRNGQPVTGDGWISYVRDFTRDVYTALKSDPATAHIPIIGPSFVYANSSGAIGDLSQWVDYGSFHPYNNPNNPGDGSLTRDYAMRSQPFGTKPLIATEVGYSTGSPTSDRPVSEAVQAKYLPRLFLESFNAGAPRTFSYELMDQKADPNNSENNYGIIRSNGTPKPAYTALKNLITLLDDPKPEVVPAPTTPTTSAPTTPVIATPAPITTPAPAAPLGALNFSMGGSTQNVHHTLLEKSNGDFYLVLWLEVPSTAQAAVGQNVTLNFNTPFAQATTYAPNQSIAPLARYTTPTQLTLNVSDAPLIIQLSASDAALVPPITATPQPL</sequence>
<dbReference type="Pfam" id="PF07691">
    <property type="entry name" value="PA14"/>
    <property type="match status" value="1"/>
</dbReference>
<dbReference type="PANTHER" id="PTHR12631">
    <property type="entry name" value="ALPHA-L-IDURONIDASE"/>
    <property type="match status" value="1"/>
</dbReference>